<keyword evidence="5" id="KW-1185">Reference proteome</keyword>
<evidence type="ECO:0000259" key="3">
    <source>
        <dbReference type="PROSITE" id="PS51087"/>
    </source>
</evidence>
<dbReference type="PROSITE" id="PS51087">
    <property type="entry name" value="APAG"/>
    <property type="match status" value="1"/>
</dbReference>
<dbReference type="RefSeq" id="WP_184041040.1">
    <property type="nucleotide sequence ID" value="NZ_JACHHY010000019.1"/>
</dbReference>
<dbReference type="AlphaFoldDB" id="A0A840MTM8"/>
<dbReference type="Pfam" id="PF04379">
    <property type="entry name" value="DUF525"/>
    <property type="match status" value="1"/>
</dbReference>
<evidence type="ECO:0000256" key="2">
    <source>
        <dbReference type="HAMAP-Rule" id="MF_00791"/>
    </source>
</evidence>
<name>A0A840MTM8_9PROT</name>
<comment type="caution">
    <text evidence="4">The sequence shown here is derived from an EMBL/GenBank/DDBJ whole genome shotgun (WGS) entry which is preliminary data.</text>
</comment>
<dbReference type="InterPro" id="IPR050718">
    <property type="entry name" value="ApaG-like"/>
</dbReference>
<evidence type="ECO:0000313" key="4">
    <source>
        <dbReference type="EMBL" id="MBB5019726.1"/>
    </source>
</evidence>
<dbReference type="Gene3D" id="2.60.40.1470">
    <property type="entry name" value="ApaG domain"/>
    <property type="match status" value="1"/>
</dbReference>
<dbReference type="EMBL" id="JACHHY010000019">
    <property type="protein sequence ID" value="MBB5019726.1"/>
    <property type="molecule type" value="Genomic_DNA"/>
</dbReference>
<dbReference type="PANTHER" id="PTHR47191">
    <property type="entry name" value="OS05G0170800 PROTEIN"/>
    <property type="match status" value="1"/>
</dbReference>
<accession>A0A840MTM8</accession>
<proteinExistence type="inferred from homology"/>
<dbReference type="SUPFAM" id="SSF110069">
    <property type="entry name" value="ApaG-like"/>
    <property type="match status" value="1"/>
</dbReference>
<protein>
    <recommendedName>
        <fullName evidence="1 2">Protein ApaG</fullName>
    </recommendedName>
</protein>
<dbReference type="PANTHER" id="PTHR47191:SF2">
    <property type="entry name" value="OS05G0170800 PROTEIN"/>
    <property type="match status" value="1"/>
</dbReference>
<dbReference type="InterPro" id="IPR036767">
    <property type="entry name" value="ApaG_sf"/>
</dbReference>
<gene>
    <name evidence="2" type="primary">apaG</name>
    <name evidence="4" type="ORF">HNQ59_003034</name>
</gene>
<reference evidence="4 5" key="1">
    <citation type="submission" date="2020-08" db="EMBL/GenBank/DDBJ databases">
        <title>Genomic Encyclopedia of Type Strains, Phase IV (KMG-IV): sequencing the most valuable type-strain genomes for metagenomic binning, comparative biology and taxonomic classification.</title>
        <authorList>
            <person name="Goeker M."/>
        </authorList>
    </citation>
    <scope>NUCLEOTIDE SEQUENCE [LARGE SCALE GENOMIC DNA]</scope>
    <source>
        <strain evidence="4 5">DSM 27165</strain>
    </source>
</reference>
<dbReference type="Proteomes" id="UP000575898">
    <property type="component" value="Unassembled WGS sequence"/>
</dbReference>
<evidence type="ECO:0000256" key="1">
    <source>
        <dbReference type="ARBA" id="ARBA00017693"/>
    </source>
</evidence>
<organism evidence="4 5">
    <name type="scientific">Chitinivorax tropicus</name>
    <dbReference type="NCBI Taxonomy" id="714531"/>
    <lineage>
        <taxon>Bacteria</taxon>
        <taxon>Pseudomonadati</taxon>
        <taxon>Pseudomonadota</taxon>
        <taxon>Betaproteobacteria</taxon>
        <taxon>Chitinivorax</taxon>
    </lineage>
</organism>
<dbReference type="NCBIfam" id="NF003967">
    <property type="entry name" value="PRK05461.1"/>
    <property type="match status" value="1"/>
</dbReference>
<dbReference type="InterPro" id="IPR007474">
    <property type="entry name" value="ApaG_domain"/>
</dbReference>
<sequence>MSEPIKYQIEVTAESTYLEEQSDEAAEQYVFAYRVRMTNTGEVPAKLISRYWHITDATGAVQEVRGLGVIGEQPVIKPGQQFEYTSGVSLNTPVGTMRGSYQMVAEDGIPFEADVPQFVLSIPRTLH</sequence>
<evidence type="ECO:0000313" key="5">
    <source>
        <dbReference type="Proteomes" id="UP000575898"/>
    </source>
</evidence>
<dbReference type="HAMAP" id="MF_00791">
    <property type="entry name" value="ApaG"/>
    <property type="match status" value="1"/>
</dbReference>
<feature type="domain" description="ApaG" evidence="3">
    <location>
        <begin position="3"/>
        <end position="127"/>
    </location>
</feature>
<dbReference type="InterPro" id="IPR023065">
    <property type="entry name" value="Uncharacterised_ApaG"/>
</dbReference>